<sequence>MKEERRKEKEEKLYEYKYEQTADERWDGASLGSGWQAARVGSSLQHHEQAQTRAQTVAPQGKWRRGPVGQLDDKTLGY</sequence>
<organism evidence="2 3">
    <name type="scientific">Beauveria bassiana</name>
    <name type="common">White muscardine disease fungus</name>
    <name type="synonym">Tritirachium shiotae</name>
    <dbReference type="NCBI Taxonomy" id="176275"/>
    <lineage>
        <taxon>Eukaryota</taxon>
        <taxon>Fungi</taxon>
        <taxon>Dikarya</taxon>
        <taxon>Ascomycota</taxon>
        <taxon>Pezizomycotina</taxon>
        <taxon>Sordariomycetes</taxon>
        <taxon>Hypocreomycetidae</taxon>
        <taxon>Hypocreales</taxon>
        <taxon>Cordycipitaceae</taxon>
        <taxon>Beauveria</taxon>
    </lineage>
</organism>
<evidence type="ECO:0000256" key="1">
    <source>
        <dbReference type="SAM" id="MobiDB-lite"/>
    </source>
</evidence>
<proteinExistence type="predicted"/>
<protein>
    <submittedName>
        <fullName evidence="2">Uncharacterized protein</fullName>
    </submittedName>
</protein>
<dbReference type="Proteomes" id="UP000235728">
    <property type="component" value="Unassembled WGS sequence"/>
</dbReference>
<dbReference type="AlphaFoldDB" id="A0A2N6NGF8"/>
<evidence type="ECO:0000313" key="2">
    <source>
        <dbReference type="EMBL" id="PMB66296.1"/>
    </source>
</evidence>
<reference evidence="2 3" key="1">
    <citation type="journal article" date="2016" name="Appl. Microbiol. Biotechnol.">
        <title>Characterization of T-DNA insertion mutants with decreased virulence in the entomopathogenic fungus Beauveria bassiana JEF-007.</title>
        <authorList>
            <person name="Kim S."/>
            <person name="Lee S.J."/>
            <person name="Nai Y.S."/>
            <person name="Yu J.S."/>
            <person name="Lee M.R."/>
            <person name="Yang Y.T."/>
            <person name="Kim J.S."/>
        </authorList>
    </citation>
    <scope>NUCLEOTIDE SEQUENCE [LARGE SCALE GENOMIC DNA]</scope>
    <source>
        <strain evidence="2 3">JEF-007</strain>
    </source>
</reference>
<comment type="caution">
    <text evidence="2">The sequence shown here is derived from an EMBL/GenBank/DDBJ whole genome shotgun (WGS) entry which is preliminary data.</text>
</comment>
<feature type="region of interest" description="Disordered" evidence="1">
    <location>
        <begin position="40"/>
        <end position="78"/>
    </location>
</feature>
<gene>
    <name evidence="2" type="ORF">BM221_007283</name>
</gene>
<evidence type="ECO:0000313" key="3">
    <source>
        <dbReference type="Proteomes" id="UP000235728"/>
    </source>
</evidence>
<accession>A0A2N6NGF8</accession>
<name>A0A2N6NGF8_BEABA</name>
<dbReference type="EMBL" id="MRVG01000008">
    <property type="protein sequence ID" value="PMB66296.1"/>
    <property type="molecule type" value="Genomic_DNA"/>
</dbReference>